<dbReference type="PANTHER" id="PTHR21597">
    <property type="entry name" value="THO2 PROTEIN"/>
    <property type="match status" value="1"/>
</dbReference>
<dbReference type="EMBL" id="CACRXK020008742">
    <property type="protein sequence ID" value="CAB4015508.1"/>
    <property type="molecule type" value="Genomic_DNA"/>
</dbReference>
<name>A0A7D9IXA8_PARCT</name>
<dbReference type="OrthoDB" id="29024at2759"/>
<evidence type="ECO:0000259" key="1">
    <source>
        <dbReference type="Pfam" id="PF16134"/>
    </source>
</evidence>
<proteinExistence type="predicted"/>
<reference evidence="2" key="1">
    <citation type="submission" date="2020-04" db="EMBL/GenBank/DDBJ databases">
        <authorList>
            <person name="Alioto T."/>
            <person name="Alioto T."/>
            <person name="Gomez Garrido J."/>
        </authorList>
    </citation>
    <scope>NUCLEOTIDE SEQUENCE</scope>
    <source>
        <strain evidence="2">A484AB</strain>
    </source>
</reference>
<dbReference type="InterPro" id="IPR040007">
    <property type="entry name" value="Tho2"/>
</dbReference>
<dbReference type="Pfam" id="PF16134">
    <property type="entry name" value="THOC2_N"/>
    <property type="match status" value="1"/>
</dbReference>
<dbReference type="AlphaFoldDB" id="A0A7D9IXA8"/>
<organism evidence="2 3">
    <name type="scientific">Paramuricea clavata</name>
    <name type="common">Red gorgonian</name>
    <name type="synonym">Violescent sea-whip</name>
    <dbReference type="NCBI Taxonomy" id="317549"/>
    <lineage>
        <taxon>Eukaryota</taxon>
        <taxon>Metazoa</taxon>
        <taxon>Cnidaria</taxon>
        <taxon>Anthozoa</taxon>
        <taxon>Octocorallia</taxon>
        <taxon>Malacalcyonacea</taxon>
        <taxon>Plexauridae</taxon>
        <taxon>Paramuricea</taxon>
    </lineage>
</organism>
<gene>
    <name evidence="2" type="ORF">PACLA_8A087846</name>
</gene>
<dbReference type="Proteomes" id="UP001152795">
    <property type="component" value="Unassembled WGS sequence"/>
</dbReference>
<dbReference type="GO" id="GO:0006397">
    <property type="term" value="P:mRNA processing"/>
    <property type="evidence" value="ECO:0007669"/>
    <property type="project" value="InterPro"/>
</dbReference>
<keyword evidence="3" id="KW-1185">Reference proteome</keyword>
<evidence type="ECO:0000313" key="3">
    <source>
        <dbReference type="Proteomes" id="UP001152795"/>
    </source>
</evidence>
<feature type="domain" description="THO complex subunit 2 N-terminal" evidence="1">
    <location>
        <begin position="11"/>
        <end position="327"/>
    </location>
</feature>
<evidence type="ECO:0000313" key="2">
    <source>
        <dbReference type="EMBL" id="CAB4015508.1"/>
    </source>
</evidence>
<dbReference type="GO" id="GO:0003729">
    <property type="term" value="F:mRNA binding"/>
    <property type="evidence" value="ECO:0007669"/>
    <property type="project" value="TreeGrafter"/>
</dbReference>
<accession>A0A7D9IXA8</accession>
<comment type="caution">
    <text evidence="2">The sequence shown here is derived from an EMBL/GenBank/DDBJ whole genome shotgun (WGS) entry which is preliminary data.</text>
</comment>
<dbReference type="InterPro" id="IPR032302">
    <property type="entry name" value="THOC2_N"/>
</dbReference>
<sequence length="359" mass="40693">MAAVLIPPASLKSWEKGKATILKLCETFVANGTTAEAHGSDAESNYTQLFCELISNVVSGQIGHDEVVQLLAENIIVDDEERRSILADVISIMDVDSTFSGKSEQDRFTTFVSALVNMAVVSGDLLKERIDVETLDSLGLIQSTKGFNSKFVKIKTKLFYKQQKFNLLREESEGYSKLITELGQEMDSINHIAFLQNIKSLIGRFNLDPNRVLDIMLDAFEFHLEEEDFFITLLQDYSSNYDRSTVCHILGFKYQFYKDQPDVRPPHALLYLTALLIKYDLLELNDIYEYLSPSDAEINEDNTQELLDAKAEARKMNTAILTSDTNSEETKENEKEPKVEVCEYVQYQSCGGKCERKTC</sequence>
<dbReference type="PANTHER" id="PTHR21597:SF0">
    <property type="entry name" value="THO COMPLEX SUBUNIT 2"/>
    <property type="match status" value="1"/>
</dbReference>
<dbReference type="GO" id="GO:0006406">
    <property type="term" value="P:mRNA export from nucleus"/>
    <property type="evidence" value="ECO:0007669"/>
    <property type="project" value="InterPro"/>
</dbReference>
<dbReference type="GO" id="GO:0000445">
    <property type="term" value="C:THO complex part of transcription export complex"/>
    <property type="evidence" value="ECO:0007669"/>
    <property type="project" value="TreeGrafter"/>
</dbReference>
<protein>
    <submittedName>
        <fullName evidence="2">THO complex subunit 2-like</fullName>
    </submittedName>
</protein>